<sequence length="246" mass="25954">MQDGFGGYGYRGFMSGSPAPDGVPAPASTGRVSVHAGAGAQPGGTGVSRRRLLGAGTALGAGAVVAITGCGAPEAPLKRFGTDFTQAANYNQGRNYRHHGTIFNRGAEVKGIVIHWWGEPAGQTHQGIVDYLTSANSRSSSAHYVVSQSRVSQLVGLNDTAWHAGVYDVNAESIGIECRPEMDAATWRNVVSLVSKLHGAYGPLWLEPHKSFTDTTCPGVYSERIDDLKVIAAGSRTDIPQAPDYR</sequence>
<proteinExistence type="predicted"/>
<dbReference type="SMART" id="SM00644">
    <property type="entry name" value="Ami_2"/>
    <property type="match status" value="1"/>
</dbReference>
<evidence type="ECO:0000256" key="3">
    <source>
        <dbReference type="ARBA" id="ARBA00022801"/>
    </source>
</evidence>
<dbReference type="InterPro" id="IPR036505">
    <property type="entry name" value="Amidase/PGRP_sf"/>
</dbReference>
<evidence type="ECO:0000313" key="7">
    <source>
        <dbReference type="EMBL" id="AFV90928.1"/>
    </source>
</evidence>
<accession>K7S0R6</accession>
<keyword evidence="3 7" id="KW-0378">Hydrolase</keyword>
<dbReference type="Proteomes" id="UP000000214">
    <property type="component" value="Chromosome"/>
</dbReference>
<gene>
    <name evidence="7" type="ordered locus">PACID_31680</name>
</gene>
<dbReference type="InterPro" id="IPR051206">
    <property type="entry name" value="NAMLAA_amidase_2"/>
</dbReference>
<dbReference type="PANTHER" id="PTHR30417:SF1">
    <property type="entry name" value="N-ACETYLMURAMOYL-L-ALANINE AMIDASE AMID"/>
    <property type="match status" value="1"/>
</dbReference>
<dbReference type="SUPFAM" id="SSF55846">
    <property type="entry name" value="N-acetylmuramoyl-L-alanine amidase-like"/>
    <property type="match status" value="1"/>
</dbReference>
<evidence type="ECO:0000256" key="5">
    <source>
        <dbReference type="SAM" id="MobiDB-lite"/>
    </source>
</evidence>
<comment type="catalytic activity">
    <reaction evidence="1">
        <text>Hydrolyzes the link between N-acetylmuramoyl residues and L-amino acid residues in certain cell-wall glycopeptides.</text>
        <dbReference type="EC" id="3.5.1.28"/>
    </reaction>
</comment>
<dbReference type="STRING" id="1171373.PACID_31680"/>
<evidence type="ECO:0000313" key="8">
    <source>
        <dbReference type="Proteomes" id="UP000000214"/>
    </source>
</evidence>
<name>K7S0R6_ACIA4</name>
<dbReference type="GO" id="GO:0071555">
    <property type="term" value="P:cell wall organization"/>
    <property type="evidence" value="ECO:0007669"/>
    <property type="project" value="UniProtKB-KW"/>
</dbReference>
<reference evidence="7 8" key="1">
    <citation type="journal article" date="2012" name="BMC Genomics">
        <title>The genome sequence of Propionibacterium acidipropionici provides insights into its biotechnological and industrial potential.</title>
        <authorList>
            <person name="Parizzi L.P."/>
            <person name="Grassi M.C."/>
            <person name="Llerena L.A."/>
            <person name="Carazzolle M.F."/>
            <person name="Queiroz V.L."/>
            <person name="Lunardi I."/>
            <person name="Zeidler A.F."/>
            <person name="Teixeira P.J."/>
            <person name="Mieczkowski P."/>
            <person name="Rincones J."/>
            <person name="Pereira G.A."/>
        </authorList>
    </citation>
    <scope>NUCLEOTIDE SEQUENCE [LARGE SCALE GENOMIC DNA]</scope>
    <source>
        <strain evidence="8">ATCC 4875 / DSM 20272 / JCM 6432 / NBRC 12425 / NCIMB 8070</strain>
    </source>
</reference>
<dbReference type="EC" id="3.5.1.28" evidence="2"/>
<dbReference type="AlphaFoldDB" id="K7S0R6"/>
<evidence type="ECO:0000256" key="4">
    <source>
        <dbReference type="ARBA" id="ARBA00023316"/>
    </source>
</evidence>
<protein>
    <recommendedName>
        <fullName evidence="2">N-acetylmuramoyl-L-alanine amidase</fullName>
        <ecNumber evidence="2">3.5.1.28</ecNumber>
    </recommendedName>
</protein>
<dbReference type="PANTHER" id="PTHR30417">
    <property type="entry name" value="N-ACETYLMURAMOYL-L-ALANINE AMIDASE AMID"/>
    <property type="match status" value="1"/>
</dbReference>
<dbReference type="GO" id="GO:0009254">
    <property type="term" value="P:peptidoglycan turnover"/>
    <property type="evidence" value="ECO:0007669"/>
    <property type="project" value="TreeGrafter"/>
</dbReference>
<evidence type="ECO:0000259" key="6">
    <source>
        <dbReference type="SMART" id="SM00644"/>
    </source>
</evidence>
<feature type="region of interest" description="Disordered" evidence="5">
    <location>
        <begin position="21"/>
        <end position="49"/>
    </location>
</feature>
<dbReference type="PATRIC" id="fig|1171373.8.peg.3115"/>
<dbReference type="GO" id="GO:0009253">
    <property type="term" value="P:peptidoglycan catabolic process"/>
    <property type="evidence" value="ECO:0007669"/>
    <property type="project" value="InterPro"/>
</dbReference>
<evidence type="ECO:0000256" key="2">
    <source>
        <dbReference type="ARBA" id="ARBA00011901"/>
    </source>
</evidence>
<dbReference type="InterPro" id="IPR002502">
    <property type="entry name" value="Amidase_domain"/>
</dbReference>
<dbReference type="Pfam" id="PF01510">
    <property type="entry name" value="Amidase_2"/>
    <property type="match status" value="1"/>
</dbReference>
<dbReference type="eggNOG" id="COG3023">
    <property type="taxonomic scope" value="Bacteria"/>
</dbReference>
<dbReference type="CDD" id="cd06583">
    <property type="entry name" value="PGRP"/>
    <property type="match status" value="1"/>
</dbReference>
<keyword evidence="4" id="KW-0961">Cell wall biogenesis/degradation</keyword>
<dbReference type="EMBL" id="CP003493">
    <property type="protein sequence ID" value="AFV90928.1"/>
    <property type="molecule type" value="Genomic_DNA"/>
</dbReference>
<evidence type="ECO:0000256" key="1">
    <source>
        <dbReference type="ARBA" id="ARBA00001561"/>
    </source>
</evidence>
<dbReference type="GO" id="GO:0008745">
    <property type="term" value="F:N-acetylmuramoyl-L-alanine amidase activity"/>
    <property type="evidence" value="ECO:0007669"/>
    <property type="project" value="UniProtKB-EC"/>
</dbReference>
<dbReference type="KEGG" id="pbo:PACID_31680"/>
<dbReference type="HOGENOM" id="CLU_1128280_0_0_11"/>
<feature type="domain" description="N-acetylmuramoyl-L-alanine amidase" evidence="6">
    <location>
        <begin position="100"/>
        <end position="230"/>
    </location>
</feature>
<dbReference type="Gene3D" id="3.40.80.10">
    <property type="entry name" value="Peptidoglycan recognition protein-like"/>
    <property type="match status" value="1"/>
</dbReference>
<organism evidence="7 8">
    <name type="scientific">Acidipropionibacterium acidipropionici (strain ATCC 4875 / DSM 20272 / JCM 6432 / NBRC 12425 / NCIMB 8070 / 4)</name>
    <name type="common">Propionibacterium acidipropionici</name>
    <dbReference type="NCBI Taxonomy" id="1171373"/>
    <lineage>
        <taxon>Bacteria</taxon>
        <taxon>Bacillati</taxon>
        <taxon>Actinomycetota</taxon>
        <taxon>Actinomycetes</taxon>
        <taxon>Propionibacteriales</taxon>
        <taxon>Propionibacteriaceae</taxon>
        <taxon>Acidipropionibacterium</taxon>
    </lineage>
</organism>